<evidence type="ECO:0000313" key="2">
    <source>
        <dbReference type="RefSeq" id="XP_019639403.1"/>
    </source>
</evidence>
<dbReference type="KEGG" id="bbel:109481312"/>
<dbReference type="AlphaFoldDB" id="A0A6P4ZRE6"/>
<dbReference type="SUPFAM" id="SSF48452">
    <property type="entry name" value="TPR-like"/>
    <property type="match status" value="1"/>
</dbReference>
<sequence length="360" mass="40706">MSDNMTSLADKLQDLELCLKSQHSHKVGYGRALREAILSMDLFMELEVLKSLGDLHLQKGKQGKDSAEFDTVAALYAAAFLRCKEPDMGETLSHRIDYMEKLCRQLLQGYTPQYQWLSPDYWGTADSNVLRVAEICNKLDKRVGKLWQSVEESYTETLVTAVGKGDVFLEVEVLKSLGDFYLEKGRKTSKLSQFSKAAAMYGKALTRCEDLEMKQTLHHRVLYMVKIWGAVRARRKSSSKKSRTRGRARPTRHQFGNIKRPDVTQGNHPRPDVNIKSSYQDHLQEGCRALQIGDLDTAEQHFATALKSVHVKFSKSDQHIKEAEPLYKLGDVYLKRGIQSKDGGDFTKAAALCNAALVKE</sequence>
<evidence type="ECO:0000313" key="1">
    <source>
        <dbReference type="Proteomes" id="UP000515135"/>
    </source>
</evidence>
<accession>A0A6P4ZRE6</accession>
<name>A0A6P4ZRE6_BRABE</name>
<dbReference type="Proteomes" id="UP000515135">
    <property type="component" value="Unplaced"/>
</dbReference>
<dbReference type="OrthoDB" id="10047531at2759"/>
<proteinExistence type="predicted"/>
<dbReference type="PANTHER" id="PTHR19959">
    <property type="entry name" value="KINESIN LIGHT CHAIN"/>
    <property type="match status" value="1"/>
</dbReference>
<organism evidence="1 2">
    <name type="scientific">Branchiostoma belcheri</name>
    <name type="common">Amphioxus</name>
    <dbReference type="NCBI Taxonomy" id="7741"/>
    <lineage>
        <taxon>Eukaryota</taxon>
        <taxon>Metazoa</taxon>
        <taxon>Chordata</taxon>
        <taxon>Cephalochordata</taxon>
        <taxon>Leptocardii</taxon>
        <taxon>Amphioxiformes</taxon>
        <taxon>Branchiostomatidae</taxon>
        <taxon>Branchiostoma</taxon>
    </lineage>
</organism>
<dbReference type="InterPro" id="IPR011990">
    <property type="entry name" value="TPR-like_helical_dom_sf"/>
</dbReference>
<dbReference type="RefSeq" id="XP_019639403.1">
    <property type="nucleotide sequence ID" value="XM_019783844.1"/>
</dbReference>
<dbReference type="Gene3D" id="1.25.40.10">
    <property type="entry name" value="Tetratricopeptide repeat domain"/>
    <property type="match status" value="1"/>
</dbReference>
<gene>
    <name evidence="2" type="primary">LOC109481312</name>
</gene>
<keyword evidence="1" id="KW-1185">Reference proteome</keyword>
<dbReference type="PANTHER" id="PTHR19959:SF119">
    <property type="entry name" value="FUNGAL LIPASE-LIKE DOMAIN-CONTAINING PROTEIN"/>
    <property type="match status" value="1"/>
</dbReference>
<dbReference type="GeneID" id="109481312"/>
<reference evidence="2" key="1">
    <citation type="submission" date="2025-08" db="UniProtKB">
        <authorList>
            <consortium name="RefSeq"/>
        </authorList>
    </citation>
    <scope>IDENTIFICATION</scope>
    <source>
        <tissue evidence="2">Gonad</tissue>
    </source>
</reference>
<protein>
    <submittedName>
        <fullName evidence="2">Uncharacterized protein LOC109481312</fullName>
    </submittedName>
</protein>